<dbReference type="PANTHER" id="PTHR12289:SF41">
    <property type="entry name" value="FAILED AXON CONNECTIONS-RELATED"/>
    <property type="match status" value="1"/>
</dbReference>
<dbReference type="Proteomes" id="UP000054481">
    <property type="component" value="Unassembled WGS sequence"/>
</dbReference>
<reference evidence="3 4" key="1">
    <citation type="journal article" date="2014" name="Genome Biol. Evol.">
        <title>Comparative genomics and transcriptomics analyses reveal divergent lifestyle features of nematode endoparasitic fungus Hirsutella minnesotensis.</title>
        <authorList>
            <person name="Lai Y."/>
            <person name="Liu K."/>
            <person name="Zhang X."/>
            <person name="Zhang X."/>
            <person name="Li K."/>
            <person name="Wang N."/>
            <person name="Shu C."/>
            <person name="Wu Y."/>
            <person name="Wang C."/>
            <person name="Bushley K.E."/>
            <person name="Xiang M."/>
            <person name="Liu X."/>
        </authorList>
    </citation>
    <scope>NUCLEOTIDE SEQUENCE [LARGE SCALE GENOMIC DNA]</scope>
    <source>
        <strain evidence="3 4">3608</strain>
    </source>
</reference>
<evidence type="ECO:0000313" key="3">
    <source>
        <dbReference type="EMBL" id="KJZ77232.1"/>
    </source>
</evidence>
<sequence>MTPSPADKLTVHRGSPPSNRYVWSPFVTKLEARLRFDGVAYRLGAGSPRSAPKGKIPYVDVRLDDGEHDETRVESLADSTLIIRALVQRGMLHDVNAGLQPAQRAHDLAVRAMLEDRVYFYGSREKWRDNYYAMRAHVLAAVPWPLQVLVGWLAYRGVESGLHGQGTGRLEHEEVQTLKLEVWESINALLVEARRSAGSGPDDRHTASSPVP</sequence>
<evidence type="ECO:0000256" key="1">
    <source>
        <dbReference type="ARBA" id="ARBA00007409"/>
    </source>
</evidence>
<protein>
    <recommendedName>
        <fullName evidence="2">Thioredoxin-like fold domain-containing protein</fullName>
    </recommendedName>
</protein>
<accession>A0A0F8A2S4</accession>
<dbReference type="GO" id="GO:0005737">
    <property type="term" value="C:cytoplasm"/>
    <property type="evidence" value="ECO:0007669"/>
    <property type="project" value="TreeGrafter"/>
</dbReference>
<organism evidence="3 4">
    <name type="scientific">Hirsutella minnesotensis 3608</name>
    <dbReference type="NCBI Taxonomy" id="1043627"/>
    <lineage>
        <taxon>Eukaryota</taxon>
        <taxon>Fungi</taxon>
        <taxon>Dikarya</taxon>
        <taxon>Ascomycota</taxon>
        <taxon>Pezizomycotina</taxon>
        <taxon>Sordariomycetes</taxon>
        <taxon>Hypocreomycetidae</taxon>
        <taxon>Hypocreales</taxon>
        <taxon>Ophiocordycipitaceae</taxon>
        <taxon>Hirsutella</taxon>
    </lineage>
</organism>
<gene>
    <name evidence="3" type="ORF">HIM_03553</name>
</gene>
<dbReference type="InterPro" id="IPR050931">
    <property type="entry name" value="Mito_Protein_Transport_Metaxin"/>
</dbReference>
<dbReference type="OrthoDB" id="5809458at2759"/>
<feature type="domain" description="Thioredoxin-like fold" evidence="2">
    <location>
        <begin position="25"/>
        <end position="130"/>
    </location>
</feature>
<comment type="similarity">
    <text evidence="1">Belongs to the GST superfamily.</text>
</comment>
<dbReference type="PANTHER" id="PTHR12289">
    <property type="entry name" value="METAXIN RELATED"/>
    <property type="match status" value="1"/>
</dbReference>
<proteinExistence type="inferred from homology"/>
<evidence type="ECO:0000259" key="2">
    <source>
        <dbReference type="Pfam" id="PF17172"/>
    </source>
</evidence>
<dbReference type="SFLD" id="SFLDS00019">
    <property type="entry name" value="Glutathione_Transferase_(cytos"/>
    <property type="match status" value="1"/>
</dbReference>
<dbReference type="EMBL" id="KQ030508">
    <property type="protein sequence ID" value="KJZ77232.1"/>
    <property type="molecule type" value="Genomic_DNA"/>
</dbReference>
<name>A0A0F8A2S4_9HYPO</name>
<dbReference type="AlphaFoldDB" id="A0A0F8A2S4"/>
<keyword evidence="4" id="KW-1185">Reference proteome</keyword>
<evidence type="ECO:0000313" key="4">
    <source>
        <dbReference type="Proteomes" id="UP000054481"/>
    </source>
</evidence>
<dbReference type="InterPro" id="IPR040079">
    <property type="entry name" value="Glutathione_S-Trfase"/>
</dbReference>
<dbReference type="SFLD" id="SFLDG01180">
    <property type="entry name" value="SUF1"/>
    <property type="match status" value="1"/>
</dbReference>
<dbReference type="Pfam" id="PF17172">
    <property type="entry name" value="GST_N_4"/>
    <property type="match status" value="1"/>
</dbReference>
<dbReference type="InterPro" id="IPR012336">
    <property type="entry name" value="Thioredoxin-like_fold"/>
</dbReference>